<sequence length="351" mass="40013">MVKYCNGDCRKKKKRKFRWVYNRYPGAPKKKIEDPNEVVVNNFAGYGVVGTEKKHWWNEYVDPALESIPFVKSIVNKDPWGFAIDLGSIALGAATGGAGSAALRGLGKLGKFARMGNLDLWGKLMQGTKAGPRVAKMWNGPKNSARPFEWQPSTWKERLRYGSKAQRVLGGEAPDVGMNRMRNGIRTTVRKNEKYYVGKKGGGGFYNPSTPAPKPPAPKQAGVERVRRMFMKEGDKYYIPRKTGGAGRDEKALLKSRMFERYRWSKIPDRANSRTARMTRYQADLAEQAKMKANKVRTLEQMKRSDRWEWNRNQRLKRLNQFNANNATAYQGVSKKAVKNRNLGIQNRNNK</sequence>
<protein>
    <submittedName>
        <fullName evidence="1">Uncharacterized protein</fullName>
    </submittedName>
</protein>
<accession>A0A8K1M4K1</accession>
<name>A0A8K1M4K1_9VIRU</name>
<reference evidence="1" key="1">
    <citation type="submission" date="2021-07" db="EMBL/GenBank/DDBJ databases">
        <title>Communication and adaptive evolution of viruses within giant pandas and their associated organisms in a local ecological environment.</title>
        <authorList>
            <person name="Zhao M."/>
            <person name="Liu S."/>
            <person name="Zhang W."/>
        </authorList>
    </citation>
    <scope>NUCLEOTIDE SEQUENCE</scope>
    <source>
        <strain evidence="1">Rpf280cru-12</strain>
    </source>
</reference>
<dbReference type="EMBL" id="MZ556196">
    <property type="protein sequence ID" value="UBJ25936.1"/>
    <property type="molecule type" value="Genomic_DNA"/>
</dbReference>
<evidence type="ECO:0000313" key="1">
    <source>
        <dbReference type="EMBL" id="UBJ25936.1"/>
    </source>
</evidence>
<proteinExistence type="predicted"/>
<organism evidence="1">
    <name type="scientific">Red panda feces-associated crucivirus</name>
    <dbReference type="NCBI Taxonomy" id="2864022"/>
    <lineage>
        <taxon>Viruses</taxon>
        <taxon>Cruciviruses</taxon>
    </lineage>
</organism>